<keyword evidence="2" id="KW-1185">Reference proteome</keyword>
<proteinExistence type="predicted"/>
<feature type="non-terminal residue" evidence="1">
    <location>
        <position position="76"/>
    </location>
</feature>
<evidence type="ECO:0000313" key="2">
    <source>
        <dbReference type="Proteomes" id="UP001497382"/>
    </source>
</evidence>
<evidence type="ECO:0000313" key="1">
    <source>
        <dbReference type="EMBL" id="CAL1265106.1"/>
    </source>
</evidence>
<accession>A0AAV1Z2F2</accession>
<dbReference type="AlphaFoldDB" id="A0AAV1Z2F2"/>
<organism evidence="1 2">
    <name type="scientific">Larinioides sclopetarius</name>
    <dbReference type="NCBI Taxonomy" id="280406"/>
    <lineage>
        <taxon>Eukaryota</taxon>
        <taxon>Metazoa</taxon>
        <taxon>Ecdysozoa</taxon>
        <taxon>Arthropoda</taxon>
        <taxon>Chelicerata</taxon>
        <taxon>Arachnida</taxon>
        <taxon>Araneae</taxon>
        <taxon>Araneomorphae</taxon>
        <taxon>Entelegynae</taxon>
        <taxon>Araneoidea</taxon>
        <taxon>Araneidae</taxon>
        <taxon>Larinioides</taxon>
    </lineage>
</organism>
<reference evidence="1 2" key="1">
    <citation type="submission" date="2024-04" db="EMBL/GenBank/DDBJ databases">
        <authorList>
            <person name="Rising A."/>
            <person name="Reimegard J."/>
            <person name="Sonavane S."/>
            <person name="Akerstrom W."/>
            <person name="Nylinder S."/>
            <person name="Hedman E."/>
            <person name="Kallberg Y."/>
        </authorList>
    </citation>
    <scope>NUCLEOTIDE SEQUENCE [LARGE SCALE GENOMIC DNA]</scope>
</reference>
<comment type="caution">
    <text evidence="1">The sequence shown here is derived from an EMBL/GenBank/DDBJ whole genome shotgun (WGS) entry which is preliminary data.</text>
</comment>
<sequence>MDRTRCPIKKFNKRKTDRKSCGKQAKIKEIVGVVSKNRSGNSTGERKRMTYTANFNSQVARIRDASYYIFIDILLI</sequence>
<dbReference type="Proteomes" id="UP001497382">
    <property type="component" value="Unassembled WGS sequence"/>
</dbReference>
<protein>
    <submittedName>
        <fullName evidence="1">Uncharacterized protein</fullName>
    </submittedName>
</protein>
<gene>
    <name evidence="1" type="ORF">LARSCL_LOCUS2335</name>
</gene>
<dbReference type="EMBL" id="CAXIEN010000016">
    <property type="protein sequence ID" value="CAL1265106.1"/>
    <property type="molecule type" value="Genomic_DNA"/>
</dbReference>
<name>A0AAV1Z2F2_9ARAC</name>